<feature type="transmembrane region" description="Helical" evidence="7">
    <location>
        <begin position="371"/>
        <end position="393"/>
    </location>
</feature>
<comment type="caution">
    <text evidence="10">The sequence shown here is derived from an EMBL/GenBank/DDBJ whole genome shotgun (WGS) entry which is preliminary data.</text>
</comment>
<dbReference type="InterPro" id="IPR025857">
    <property type="entry name" value="MacB_PCD"/>
</dbReference>
<gene>
    <name evidence="10" type="ORF">ENV67_08735</name>
</gene>
<feature type="domain" description="MacB-like periplasmic core" evidence="9">
    <location>
        <begin position="24"/>
        <end position="243"/>
    </location>
</feature>
<keyword evidence="3 7" id="KW-0812">Transmembrane</keyword>
<comment type="subcellular location">
    <subcellularLocation>
        <location evidence="1">Cell membrane</location>
        <topology evidence="1">Multi-pass membrane protein</topology>
    </subcellularLocation>
</comment>
<feature type="transmembrane region" description="Helical" evidence="7">
    <location>
        <begin position="284"/>
        <end position="311"/>
    </location>
</feature>
<protein>
    <submittedName>
        <fullName evidence="10">FtsX-like permease family protein</fullName>
    </submittedName>
</protein>
<evidence type="ECO:0000256" key="6">
    <source>
        <dbReference type="ARBA" id="ARBA00038076"/>
    </source>
</evidence>
<dbReference type="EMBL" id="DTHG01000103">
    <property type="protein sequence ID" value="HGW92605.1"/>
    <property type="molecule type" value="Genomic_DNA"/>
</dbReference>
<evidence type="ECO:0000256" key="3">
    <source>
        <dbReference type="ARBA" id="ARBA00022692"/>
    </source>
</evidence>
<keyword evidence="4 7" id="KW-1133">Transmembrane helix</keyword>
<dbReference type="Pfam" id="PF02687">
    <property type="entry name" value="FtsX"/>
    <property type="match status" value="1"/>
</dbReference>
<evidence type="ECO:0000256" key="7">
    <source>
        <dbReference type="SAM" id="Phobius"/>
    </source>
</evidence>
<sequence>MVRGFLQEILVSAITSIKANKLRSILTTLGIIIGVTTVIAVVSTIQGINKKVSLTFSSLGADVIYIQKFPWVMGGPQTRPGGWRRYWQRKDITLGEYNYLKKHASSIEFITPSVSYRTTLKNKDKTIEDVEIVGTGSELPKINQQDVEFGRFFTDDDVIFRRAVCVIGKDVEKNLFPNEEVLGKTLTINGLRCLIIGVLEEKGNVMGRSMDNVVVIPYTTFQKIFGYNRSFSILILSKDKDNAIEEVRFLLRNYRHVKEKDEDDFAINTSDALLKGWNELTRTIFLVMIGIASVALIVGGIGIMNIMLVSVTERTREIGIRKAIGAKNNEILLQFLTEATIISVIGGIIGIIVGILVFLLVSVIAHLPFTIPFWVIILGFLFSSIVGIFFGFYPAKVASELNPVEALRYE</sequence>
<dbReference type="AlphaFoldDB" id="A0A7C4YGW8"/>
<evidence type="ECO:0000256" key="2">
    <source>
        <dbReference type="ARBA" id="ARBA00022475"/>
    </source>
</evidence>
<evidence type="ECO:0000256" key="1">
    <source>
        <dbReference type="ARBA" id="ARBA00004651"/>
    </source>
</evidence>
<feature type="transmembrane region" description="Helical" evidence="7">
    <location>
        <begin position="332"/>
        <end position="365"/>
    </location>
</feature>
<evidence type="ECO:0000256" key="4">
    <source>
        <dbReference type="ARBA" id="ARBA00022989"/>
    </source>
</evidence>
<dbReference type="PANTHER" id="PTHR30572:SF4">
    <property type="entry name" value="ABC TRANSPORTER PERMEASE YTRF"/>
    <property type="match status" value="1"/>
</dbReference>
<proteinExistence type="inferred from homology"/>
<name>A0A7C4YGW8_UNCW3</name>
<dbReference type="GO" id="GO:0022857">
    <property type="term" value="F:transmembrane transporter activity"/>
    <property type="evidence" value="ECO:0007669"/>
    <property type="project" value="TreeGrafter"/>
</dbReference>
<evidence type="ECO:0000313" key="10">
    <source>
        <dbReference type="EMBL" id="HGW92605.1"/>
    </source>
</evidence>
<feature type="domain" description="ABC3 transporter permease C-terminal" evidence="8">
    <location>
        <begin position="291"/>
        <end position="403"/>
    </location>
</feature>
<dbReference type="GO" id="GO:0005886">
    <property type="term" value="C:plasma membrane"/>
    <property type="evidence" value="ECO:0007669"/>
    <property type="project" value="UniProtKB-SubCell"/>
</dbReference>
<dbReference type="InterPro" id="IPR003838">
    <property type="entry name" value="ABC3_permease_C"/>
</dbReference>
<reference evidence="10" key="1">
    <citation type="journal article" date="2020" name="mSystems">
        <title>Genome- and Community-Level Interaction Insights into Carbon Utilization and Element Cycling Functions of Hydrothermarchaeota in Hydrothermal Sediment.</title>
        <authorList>
            <person name="Zhou Z."/>
            <person name="Liu Y."/>
            <person name="Xu W."/>
            <person name="Pan J."/>
            <person name="Luo Z.H."/>
            <person name="Li M."/>
        </authorList>
    </citation>
    <scope>NUCLEOTIDE SEQUENCE [LARGE SCALE GENOMIC DNA]</scope>
    <source>
        <strain evidence="10">SpSt-780</strain>
    </source>
</reference>
<evidence type="ECO:0000256" key="5">
    <source>
        <dbReference type="ARBA" id="ARBA00023136"/>
    </source>
</evidence>
<keyword evidence="2" id="KW-1003">Cell membrane</keyword>
<feature type="transmembrane region" description="Helical" evidence="7">
    <location>
        <begin position="25"/>
        <end position="48"/>
    </location>
</feature>
<evidence type="ECO:0000259" key="9">
    <source>
        <dbReference type="Pfam" id="PF12704"/>
    </source>
</evidence>
<dbReference type="Pfam" id="PF12704">
    <property type="entry name" value="MacB_PCD"/>
    <property type="match status" value="1"/>
</dbReference>
<accession>A0A7C4YGW8</accession>
<organism evidence="10">
    <name type="scientific">candidate division WOR-3 bacterium</name>
    <dbReference type="NCBI Taxonomy" id="2052148"/>
    <lineage>
        <taxon>Bacteria</taxon>
        <taxon>Bacteria division WOR-3</taxon>
    </lineage>
</organism>
<dbReference type="PANTHER" id="PTHR30572">
    <property type="entry name" value="MEMBRANE COMPONENT OF TRANSPORTER-RELATED"/>
    <property type="match status" value="1"/>
</dbReference>
<evidence type="ECO:0000259" key="8">
    <source>
        <dbReference type="Pfam" id="PF02687"/>
    </source>
</evidence>
<comment type="similarity">
    <text evidence="6">Belongs to the ABC-4 integral membrane protein family.</text>
</comment>
<dbReference type="InterPro" id="IPR050250">
    <property type="entry name" value="Macrolide_Exporter_MacB"/>
</dbReference>
<keyword evidence="5 7" id="KW-0472">Membrane</keyword>